<proteinExistence type="predicted"/>
<evidence type="ECO:0000313" key="2">
    <source>
        <dbReference type="EMBL" id="CAF0851664.1"/>
    </source>
</evidence>
<dbReference type="Proteomes" id="UP000663852">
    <property type="component" value="Unassembled WGS sequence"/>
</dbReference>
<dbReference type="AlphaFoldDB" id="A0A815HLU2"/>
<comment type="caution">
    <text evidence="3">The sequence shown here is derived from an EMBL/GenBank/DDBJ whole genome shotgun (WGS) entry which is preliminary data.</text>
</comment>
<evidence type="ECO:0000313" key="3">
    <source>
        <dbReference type="EMBL" id="CAF1352412.1"/>
    </source>
</evidence>
<accession>A0A815HLU2</accession>
<dbReference type="OrthoDB" id="10042552at2759"/>
<gene>
    <name evidence="2" type="ORF">EDS130_LOCUS7347</name>
    <name evidence="3" type="ORF">XAT740_LOCUS31557</name>
</gene>
<evidence type="ECO:0000256" key="1">
    <source>
        <dbReference type="SAM" id="MobiDB-lite"/>
    </source>
</evidence>
<dbReference type="EMBL" id="CAJNOR010002883">
    <property type="protein sequence ID" value="CAF1352412.1"/>
    <property type="molecule type" value="Genomic_DNA"/>
</dbReference>
<evidence type="ECO:0000313" key="4">
    <source>
        <dbReference type="Proteomes" id="UP000663828"/>
    </source>
</evidence>
<keyword evidence="4" id="KW-1185">Reference proteome</keyword>
<dbReference type="EMBL" id="CAJNOJ010000022">
    <property type="protein sequence ID" value="CAF0851664.1"/>
    <property type="molecule type" value="Genomic_DNA"/>
</dbReference>
<sequence length="298" mass="34633">MQSTSLMTSDNLNYSQNTSQLWPNGNTRKRKVDASYLDDKSQRKIFVTEEKLIENMRTLSLQISVNNQPIDEDQKDEFDQNETDHVLDVDTKYELHTFVKDTLRKDEFQDEFIHKMYDLERKRFSMQIVPYMPIHPAQLSTTDETVKKEEKKKEPEISKMIPPKASDDHVFKKPLLPLPYTVEEPFENTSKRTLRMKRSYSQAVRYNNNLTVVELKNDCNDSPIRTSQSDYFILEPSTPVVNESSANHSQVSLSTIRPAVYITEYFDFSPSNGSNDDGTVDMQSSLIFHACDQMDDDL</sequence>
<reference evidence="3" key="1">
    <citation type="submission" date="2021-02" db="EMBL/GenBank/DDBJ databases">
        <authorList>
            <person name="Nowell W R."/>
        </authorList>
    </citation>
    <scope>NUCLEOTIDE SEQUENCE</scope>
</reference>
<organism evidence="3 4">
    <name type="scientific">Adineta ricciae</name>
    <name type="common">Rotifer</name>
    <dbReference type="NCBI Taxonomy" id="249248"/>
    <lineage>
        <taxon>Eukaryota</taxon>
        <taxon>Metazoa</taxon>
        <taxon>Spiralia</taxon>
        <taxon>Gnathifera</taxon>
        <taxon>Rotifera</taxon>
        <taxon>Eurotatoria</taxon>
        <taxon>Bdelloidea</taxon>
        <taxon>Adinetida</taxon>
        <taxon>Adinetidae</taxon>
        <taxon>Adineta</taxon>
    </lineage>
</organism>
<name>A0A815HLU2_ADIRI</name>
<dbReference type="Proteomes" id="UP000663828">
    <property type="component" value="Unassembled WGS sequence"/>
</dbReference>
<protein>
    <submittedName>
        <fullName evidence="3">Uncharacterized protein</fullName>
    </submittedName>
</protein>
<feature type="region of interest" description="Disordered" evidence="1">
    <location>
        <begin position="1"/>
        <end position="26"/>
    </location>
</feature>